<dbReference type="AlphaFoldDB" id="A0AAD7B8S5"/>
<dbReference type="InterPro" id="IPR018712">
    <property type="entry name" value="Tle1-like_cat"/>
</dbReference>
<keyword evidence="4" id="KW-1185">Reference proteome</keyword>
<dbReference type="PANTHER" id="PTHR33840:SF1">
    <property type="entry name" value="TLE1 PHOSPHOLIPASE DOMAIN-CONTAINING PROTEIN"/>
    <property type="match status" value="1"/>
</dbReference>
<accession>A0AAD7B8S5</accession>
<protein>
    <recommendedName>
        <fullName evidence="2">T6SS Phospholipase effector Tle1-like catalytic domain-containing protein</fullName>
    </recommendedName>
</protein>
<feature type="region of interest" description="Disordered" evidence="1">
    <location>
        <begin position="31"/>
        <end position="52"/>
    </location>
</feature>
<gene>
    <name evidence="3" type="ORF">FB45DRAFT_759109</name>
</gene>
<evidence type="ECO:0000256" key="1">
    <source>
        <dbReference type="SAM" id="MobiDB-lite"/>
    </source>
</evidence>
<proteinExistence type="predicted"/>
<organism evidence="3 4">
    <name type="scientific">Roridomyces roridus</name>
    <dbReference type="NCBI Taxonomy" id="1738132"/>
    <lineage>
        <taxon>Eukaryota</taxon>
        <taxon>Fungi</taxon>
        <taxon>Dikarya</taxon>
        <taxon>Basidiomycota</taxon>
        <taxon>Agaricomycotina</taxon>
        <taxon>Agaricomycetes</taxon>
        <taxon>Agaricomycetidae</taxon>
        <taxon>Agaricales</taxon>
        <taxon>Marasmiineae</taxon>
        <taxon>Mycenaceae</taxon>
        <taxon>Roridomyces</taxon>
    </lineage>
</organism>
<evidence type="ECO:0000313" key="4">
    <source>
        <dbReference type="Proteomes" id="UP001221142"/>
    </source>
</evidence>
<sequence>MREEDPQVDGSRFRALEETVSRLEARLHELEHTRKHTDDAEETPPTQGLNDTPIAQKCLCSASGQPSGRRLIVALDGTENKFGAQSSHVVEFYSRIMKSENQPSYYTSGIGTYAKKSGPIKRISAFVKNKWASVTAWNFKSNLLAGYQWLSENYQPGDQIFLLGYSRGAYQARVLAAMIAKVGLIRTGNKEQIPFAFEIYRDAKSSIEVHVLPQVSQFKKAFCRNVHIHFVGVWDTVSSVGLFSRKVYPGAQSADNICFVRHALALDERRVKFLPEYVTAPRSSFERGEFGAPRCKEVWFRGCHSDVGGGKQTNFTSDNGAVPSRWMAYEAMLAGLDMLPFKRNVGTQDLTGRPPSNSMTVFYKIFEYFPFLAWADPALSPLEPYPGPRFLRCATL</sequence>
<dbReference type="EMBL" id="JARKIF010000028">
    <property type="protein sequence ID" value="KAJ7613528.1"/>
    <property type="molecule type" value="Genomic_DNA"/>
</dbReference>
<feature type="domain" description="T6SS Phospholipase effector Tle1-like catalytic" evidence="2">
    <location>
        <begin position="69"/>
        <end position="329"/>
    </location>
</feature>
<evidence type="ECO:0000259" key="2">
    <source>
        <dbReference type="Pfam" id="PF09994"/>
    </source>
</evidence>
<dbReference type="SUPFAM" id="SSF53474">
    <property type="entry name" value="alpha/beta-Hydrolases"/>
    <property type="match status" value="1"/>
</dbReference>
<dbReference type="InterPro" id="IPR029058">
    <property type="entry name" value="AB_hydrolase_fold"/>
</dbReference>
<dbReference type="PANTHER" id="PTHR33840">
    <property type="match status" value="1"/>
</dbReference>
<reference evidence="3" key="1">
    <citation type="submission" date="2023-03" db="EMBL/GenBank/DDBJ databases">
        <title>Massive genome expansion in bonnet fungi (Mycena s.s.) driven by repeated elements and novel gene families across ecological guilds.</title>
        <authorList>
            <consortium name="Lawrence Berkeley National Laboratory"/>
            <person name="Harder C.B."/>
            <person name="Miyauchi S."/>
            <person name="Viragh M."/>
            <person name="Kuo A."/>
            <person name="Thoen E."/>
            <person name="Andreopoulos B."/>
            <person name="Lu D."/>
            <person name="Skrede I."/>
            <person name="Drula E."/>
            <person name="Henrissat B."/>
            <person name="Morin E."/>
            <person name="Kohler A."/>
            <person name="Barry K."/>
            <person name="LaButti K."/>
            <person name="Morin E."/>
            <person name="Salamov A."/>
            <person name="Lipzen A."/>
            <person name="Mereny Z."/>
            <person name="Hegedus B."/>
            <person name="Baldrian P."/>
            <person name="Stursova M."/>
            <person name="Weitz H."/>
            <person name="Taylor A."/>
            <person name="Grigoriev I.V."/>
            <person name="Nagy L.G."/>
            <person name="Martin F."/>
            <person name="Kauserud H."/>
        </authorList>
    </citation>
    <scope>NUCLEOTIDE SEQUENCE</scope>
    <source>
        <strain evidence="3">9284</strain>
    </source>
</reference>
<name>A0AAD7B8S5_9AGAR</name>
<dbReference type="Proteomes" id="UP001221142">
    <property type="component" value="Unassembled WGS sequence"/>
</dbReference>
<comment type="caution">
    <text evidence="3">The sequence shown here is derived from an EMBL/GenBank/DDBJ whole genome shotgun (WGS) entry which is preliminary data.</text>
</comment>
<evidence type="ECO:0000313" key="3">
    <source>
        <dbReference type="EMBL" id="KAJ7613528.1"/>
    </source>
</evidence>
<dbReference type="Pfam" id="PF09994">
    <property type="entry name" value="T6SS_Tle1-like_cat"/>
    <property type="match status" value="1"/>
</dbReference>